<feature type="transmembrane region" description="Helical" evidence="2">
    <location>
        <begin position="6"/>
        <end position="26"/>
    </location>
</feature>
<gene>
    <name evidence="3" type="ORF">CLV98_10122</name>
</gene>
<keyword evidence="2" id="KW-1133">Transmembrane helix</keyword>
<accession>A0A316AQP3</accession>
<feature type="region of interest" description="Disordered" evidence="1">
    <location>
        <begin position="131"/>
        <end position="155"/>
    </location>
</feature>
<proteinExistence type="predicted"/>
<sequence length="155" mass="17506">MKKWIYLFIFLALVFGVMYYISFGYYSEGKRGGFVNKLSKKGYVFKTYEGELRIGGMFEGDGTMNAAEWQFSVSPNNTEAIANLEEAIKNGTRVSLTYEEKFFRLPWNGETKYFVTQVDLLVNTRGNFSPLAPTAPEPPAEPLPAPIELDTTTVL</sequence>
<evidence type="ECO:0000313" key="3">
    <source>
        <dbReference type="EMBL" id="PWJ59848.1"/>
    </source>
</evidence>
<organism evidence="3 4">
    <name type="scientific">Dyadobacter jejuensis</name>
    <dbReference type="NCBI Taxonomy" id="1082580"/>
    <lineage>
        <taxon>Bacteria</taxon>
        <taxon>Pseudomonadati</taxon>
        <taxon>Bacteroidota</taxon>
        <taxon>Cytophagia</taxon>
        <taxon>Cytophagales</taxon>
        <taxon>Spirosomataceae</taxon>
        <taxon>Dyadobacter</taxon>
    </lineage>
</organism>
<feature type="compositionally biased region" description="Pro residues" evidence="1">
    <location>
        <begin position="133"/>
        <end position="145"/>
    </location>
</feature>
<keyword evidence="4" id="KW-1185">Reference proteome</keyword>
<dbReference type="Proteomes" id="UP000245880">
    <property type="component" value="Unassembled WGS sequence"/>
</dbReference>
<dbReference type="RefSeq" id="WP_211319954.1">
    <property type="nucleotide sequence ID" value="NZ_QGDT01000001.1"/>
</dbReference>
<keyword evidence="2" id="KW-0812">Transmembrane</keyword>
<evidence type="ECO:0000256" key="1">
    <source>
        <dbReference type="SAM" id="MobiDB-lite"/>
    </source>
</evidence>
<evidence type="ECO:0000313" key="4">
    <source>
        <dbReference type="Proteomes" id="UP000245880"/>
    </source>
</evidence>
<dbReference type="AlphaFoldDB" id="A0A316AQP3"/>
<protein>
    <recommendedName>
        <fullName evidence="5">6-phosphogluconate dehydrogenase</fullName>
    </recommendedName>
</protein>
<comment type="caution">
    <text evidence="3">The sequence shown here is derived from an EMBL/GenBank/DDBJ whole genome shotgun (WGS) entry which is preliminary data.</text>
</comment>
<name>A0A316AQP3_9BACT</name>
<keyword evidence="2" id="KW-0472">Membrane</keyword>
<dbReference type="EMBL" id="QGDT01000001">
    <property type="protein sequence ID" value="PWJ59848.1"/>
    <property type="molecule type" value="Genomic_DNA"/>
</dbReference>
<evidence type="ECO:0000256" key="2">
    <source>
        <dbReference type="SAM" id="Phobius"/>
    </source>
</evidence>
<evidence type="ECO:0008006" key="5">
    <source>
        <dbReference type="Google" id="ProtNLM"/>
    </source>
</evidence>
<reference evidence="3 4" key="1">
    <citation type="submission" date="2018-03" db="EMBL/GenBank/DDBJ databases">
        <title>Genomic Encyclopedia of Archaeal and Bacterial Type Strains, Phase II (KMG-II): from individual species to whole genera.</title>
        <authorList>
            <person name="Goeker M."/>
        </authorList>
    </citation>
    <scope>NUCLEOTIDE SEQUENCE [LARGE SCALE GENOMIC DNA]</scope>
    <source>
        <strain evidence="3 4">DSM 100346</strain>
    </source>
</reference>